<name>A0ACC3MPG8_9PEZI</name>
<evidence type="ECO:0000313" key="1">
    <source>
        <dbReference type="EMBL" id="KAK3699503.1"/>
    </source>
</evidence>
<reference evidence="1" key="1">
    <citation type="submission" date="2023-07" db="EMBL/GenBank/DDBJ databases">
        <title>Black Yeasts Isolated from many extreme environments.</title>
        <authorList>
            <person name="Coleine C."/>
            <person name="Stajich J.E."/>
            <person name="Selbmann L."/>
        </authorList>
    </citation>
    <scope>NUCLEOTIDE SEQUENCE</scope>
    <source>
        <strain evidence="1">CCFEE 5714</strain>
    </source>
</reference>
<comment type="caution">
    <text evidence="1">The sequence shown here is derived from an EMBL/GenBank/DDBJ whole genome shotgun (WGS) entry which is preliminary data.</text>
</comment>
<evidence type="ECO:0000313" key="2">
    <source>
        <dbReference type="Proteomes" id="UP001281147"/>
    </source>
</evidence>
<organism evidence="1 2">
    <name type="scientific">Vermiconidia calcicola</name>
    <dbReference type="NCBI Taxonomy" id="1690605"/>
    <lineage>
        <taxon>Eukaryota</taxon>
        <taxon>Fungi</taxon>
        <taxon>Dikarya</taxon>
        <taxon>Ascomycota</taxon>
        <taxon>Pezizomycotina</taxon>
        <taxon>Dothideomycetes</taxon>
        <taxon>Dothideomycetidae</taxon>
        <taxon>Mycosphaerellales</taxon>
        <taxon>Extremaceae</taxon>
        <taxon>Vermiconidia</taxon>
    </lineage>
</organism>
<sequence length="164" mass="17578">MSLTVKGAAEAHPEQAKDALHSGFKEAKENKIDLDDDDAQVVEAMLRYLYTGNYGDAGNNASDLSSGVLDVRMFIMAGKYFIKSLKSAAASKFSERCSKEWSSPAFAQAVAEIHGSNLESEALKAPAVEAIKAHAGSLLNHTTKYEDFRKVLHNNGALGEAVAS</sequence>
<keyword evidence="2" id="KW-1185">Reference proteome</keyword>
<gene>
    <name evidence="1" type="ORF">LTR37_016460</name>
</gene>
<dbReference type="Proteomes" id="UP001281147">
    <property type="component" value="Unassembled WGS sequence"/>
</dbReference>
<dbReference type="EMBL" id="JAUTXU010000197">
    <property type="protein sequence ID" value="KAK3699503.1"/>
    <property type="molecule type" value="Genomic_DNA"/>
</dbReference>
<proteinExistence type="predicted"/>
<accession>A0ACC3MPG8</accession>
<protein>
    <submittedName>
        <fullName evidence="1">Uncharacterized protein</fullName>
    </submittedName>
</protein>